<organism evidence="2 3">
    <name type="scientific">Sphingopyxis bauzanensis</name>
    <dbReference type="NCBI Taxonomy" id="651663"/>
    <lineage>
        <taxon>Bacteria</taxon>
        <taxon>Pseudomonadati</taxon>
        <taxon>Pseudomonadota</taxon>
        <taxon>Alphaproteobacteria</taxon>
        <taxon>Sphingomonadales</taxon>
        <taxon>Sphingomonadaceae</taxon>
        <taxon>Sphingopyxis</taxon>
    </lineage>
</organism>
<name>A0A246JV55_9SPHN</name>
<comment type="caution">
    <text evidence="2">The sequence shown here is derived from an EMBL/GenBank/DDBJ whole genome shotgun (WGS) entry which is preliminary data.</text>
</comment>
<keyword evidence="3" id="KW-1185">Reference proteome</keyword>
<dbReference type="Gene3D" id="3.10.450.50">
    <property type="match status" value="1"/>
</dbReference>
<dbReference type="Pfam" id="PF13577">
    <property type="entry name" value="SnoaL_4"/>
    <property type="match status" value="1"/>
</dbReference>
<dbReference type="SUPFAM" id="SSF54427">
    <property type="entry name" value="NTF2-like"/>
    <property type="match status" value="1"/>
</dbReference>
<dbReference type="InterPro" id="IPR032710">
    <property type="entry name" value="NTF2-like_dom_sf"/>
</dbReference>
<evidence type="ECO:0000259" key="1">
    <source>
        <dbReference type="Pfam" id="PF13577"/>
    </source>
</evidence>
<accession>A0A246JV55</accession>
<sequence>MRPAKERAKEMRAVNAAEDEMAIRSLAAAYTDAVNRRDGEAMAAVYSEDGILHSPAAGAPLQGIGKLRKRFKRLVEVEREFLMQLTHSGVVEIDGDRATARWWFSEIKRPTGGTFEMIFGVYQDEMVRTAVGWRFAKRTVDAPLRWELPHPPQGFGPLPAFLPLTGLPTS</sequence>
<evidence type="ECO:0000313" key="2">
    <source>
        <dbReference type="EMBL" id="OWQ96796.1"/>
    </source>
</evidence>
<feature type="domain" description="SnoaL-like" evidence="1">
    <location>
        <begin position="16"/>
        <end position="139"/>
    </location>
</feature>
<dbReference type="Proteomes" id="UP000197361">
    <property type="component" value="Unassembled WGS sequence"/>
</dbReference>
<dbReference type="InterPro" id="IPR037401">
    <property type="entry name" value="SnoaL-like"/>
</dbReference>
<protein>
    <recommendedName>
        <fullName evidence="1">SnoaL-like domain-containing protein</fullName>
    </recommendedName>
</protein>
<evidence type="ECO:0000313" key="3">
    <source>
        <dbReference type="Proteomes" id="UP000197361"/>
    </source>
</evidence>
<dbReference type="EMBL" id="NISK01000002">
    <property type="protein sequence ID" value="OWQ96796.1"/>
    <property type="molecule type" value="Genomic_DNA"/>
</dbReference>
<proteinExistence type="predicted"/>
<reference evidence="2 3" key="1">
    <citation type="journal article" date="2010" name="Int. J. Syst. Evol. Microbiol.">
        <title>Sphingopyxis bauzanensis sp. nov., a psychrophilic bacterium isolated from soil.</title>
        <authorList>
            <person name="Zhang D.C."/>
            <person name="Liu H.C."/>
            <person name="Xin Y.H."/>
            <person name="Zhou Y.G."/>
            <person name="Schinner F."/>
            <person name="Margesin R."/>
        </authorList>
    </citation>
    <scope>NUCLEOTIDE SEQUENCE [LARGE SCALE GENOMIC DNA]</scope>
    <source>
        <strain evidence="2 3">DSM 22271</strain>
    </source>
</reference>
<dbReference type="AlphaFoldDB" id="A0A246JV55"/>
<gene>
    <name evidence="2" type="ORF">CDQ92_06630</name>
</gene>